<dbReference type="RefSeq" id="WP_337697142.1">
    <property type="nucleotide sequence ID" value="NZ_JBBEGN010000014.1"/>
</dbReference>
<protein>
    <submittedName>
        <fullName evidence="3">Histidine kinase</fullName>
    </submittedName>
</protein>
<name>A0ABU8MTE4_9PSEU</name>
<evidence type="ECO:0000256" key="1">
    <source>
        <dbReference type="SAM" id="MobiDB-lite"/>
    </source>
</evidence>
<dbReference type="Pfam" id="PF07730">
    <property type="entry name" value="HisKA_3"/>
    <property type="match status" value="1"/>
</dbReference>
<dbReference type="InterPro" id="IPR011712">
    <property type="entry name" value="Sig_transdc_His_kin_sub3_dim/P"/>
</dbReference>
<gene>
    <name evidence="3" type="ORF">WCD74_22595</name>
</gene>
<evidence type="ECO:0000259" key="2">
    <source>
        <dbReference type="Pfam" id="PF07730"/>
    </source>
</evidence>
<accession>A0ABU8MTE4</accession>
<dbReference type="EMBL" id="JBBEGN010000014">
    <property type="protein sequence ID" value="MEJ2870572.1"/>
    <property type="molecule type" value="Genomic_DNA"/>
</dbReference>
<evidence type="ECO:0000313" key="3">
    <source>
        <dbReference type="EMBL" id="MEJ2870572.1"/>
    </source>
</evidence>
<evidence type="ECO:0000313" key="4">
    <source>
        <dbReference type="Proteomes" id="UP001385809"/>
    </source>
</evidence>
<reference evidence="3 4" key="1">
    <citation type="submission" date="2024-03" db="EMBL/GenBank/DDBJ databases">
        <title>Actinomycetospora sp. OC33-EN08, a novel actinomycete isolated from wild orchid (Aerides multiflora).</title>
        <authorList>
            <person name="Suriyachadkun C."/>
        </authorList>
    </citation>
    <scope>NUCLEOTIDE SEQUENCE [LARGE SCALE GENOMIC DNA]</scope>
    <source>
        <strain evidence="3 4">OC33-EN08</strain>
    </source>
</reference>
<keyword evidence="3" id="KW-0418">Kinase</keyword>
<dbReference type="GO" id="GO:0016301">
    <property type="term" value="F:kinase activity"/>
    <property type="evidence" value="ECO:0007669"/>
    <property type="project" value="UniProtKB-KW"/>
</dbReference>
<keyword evidence="4" id="KW-1185">Reference proteome</keyword>
<proteinExistence type="predicted"/>
<keyword evidence="3" id="KW-0808">Transferase</keyword>
<dbReference type="Proteomes" id="UP001385809">
    <property type="component" value="Unassembled WGS sequence"/>
</dbReference>
<feature type="region of interest" description="Disordered" evidence="1">
    <location>
        <begin position="1"/>
        <end position="24"/>
    </location>
</feature>
<feature type="domain" description="Signal transduction histidine kinase subgroup 3 dimerisation and phosphoacceptor" evidence="2">
    <location>
        <begin position="27"/>
        <end position="83"/>
    </location>
</feature>
<comment type="caution">
    <text evidence="3">The sequence shown here is derived from an EMBL/GenBank/DDBJ whole genome shotgun (WGS) entry which is preliminary data.</text>
</comment>
<sequence length="188" mass="19579">MTTADDATDATDATAGRERRRDHWQRRRRLERRLHDGAALRISSLALRLGVLDAPREQIDALQGEVADALDELRAVAAGIYPPLLHEAGLGPALLERVRATGADVALDVADDRCGPAAEGAAYFALVEVLTGSPGPLAVGAHRDGTELVVRIGGADPALAAVVRDEAAPLGGTVEAGPDTIVARFPCG</sequence>
<feature type="compositionally biased region" description="Low complexity" evidence="1">
    <location>
        <begin position="1"/>
        <end position="14"/>
    </location>
</feature>
<organism evidence="3 4">
    <name type="scientific">Actinomycetospora aurantiaca</name>
    <dbReference type="NCBI Taxonomy" id="3129233"/>
    <lineage>
        <taxon>Bacteria</taxon>
        <taxon>Bacillati</taxon>
        <taxon>Actinomycetota</taxon>
        <taxon>Actinomycetes</taxon>
        <taxon>Pseudonocardiales</taxon>
        <taxon>Pseudonocardiaceae</taxon>
        <taxon>Actinomycetospora</taxon>
    </lineage>
</organism>